<feature type="transmembrane region" description="Helical" evidence="1">
    <location>
        <begin position="12"/>
        <end position="32"/>
    </location>
</feature>
<reference evidence="2" key="2">
    <citation type="journal article" date="2015" name="Fish Shellfish Immunol.">
        <title>Early steps in the European eel (Anguilla anguilla)-Vibrio vulnificus interaction in the gills: Role of the RtxA13 toxin.</title>
        <authorList>
            <person name="Callol A."/>
            <person name="Pajuelo D."/>
            <person name="Ebbesson L."/>
            <person name="Teles M."/>
            <person name="MacKenzie S."/>
            <person name="Amaro C."/>
        </authorList>
    </citation>
    <scope>NUCLEOTIDE SEQUENCE</scope>
</reference>
<reference evidence="2" key="1">
    <citation type="submission" date="2014-11" db="EMBL/GenBank/DDBJ databases">
        <authorList>
            <person name="Amaro Gonzalez C."/>
        </authorList>
    </citation>
    <scope>NUCLEOTIDE SEQUENCE</scope>
</reference>
<evidence type="ECO:0000313" key="2">
    <source>
        <dbReference type="EMBL" id="JAH46673.1"/>
    </source>
</evidence>
<name>A0A0E9T1S4_ANGAN</name>
<accession>A0A0E9T1S4</accession>
<dbReference type="EMBL" id="GBXM01061904">
    <property type="protein sequence ID" value="JAH46673.1"/>
    <property type="molecule type" value="Transcribed_RNA"/>
</dbReference>
<evidence type="ECO:0000256" key="1">
    <source>
        <dbReference type="SAM" id="Phobius"/>
    </source>
</evidence>
<proteinExistence type="predicted"/>
<keyword evidence="1" id="KW-0812">Transmembrane</keyword>
<sequence length="40" mass="4937">MSIYVLYMESMYCIYLYPVAMDCIGFWHVFYISQENTYTF</sequence>
<dbReference type="AlphaFoldDB" id="A0A0E9T1S4"/>
<protein>
    <submittedName>
        <fullName evidence="2">Uncharacterized protein</fullName>
    </submittedName>
</protein>
<keyword evidence="1" id="KW-1133">Transmembrane helix</keyword>
<keyword evidence="1" id="KW-0472">Membrane</keyword>
<organism evidence="2">
    <name type="scientific">Anguilla anguilla</name>
    <name type="common">European freshwater eel</name>
    <name type="synonym">Muraena anguilla</name>
    <dbReference type="NCBI Taxonomy" id="7936"/>
    <lineage>
        <taxon>Eukaryota</taxon>
        <taxon>Metazoa</taxon>
        <taxon>Chordata</taxon>
        <taxon>Craniata</taxon>
        <taxon>Vertebrata</taxon>
        <taxon>Euteleostomi</taxon>
        <taxon>Actinopterygii</taxon>
        <taxon>Neopterygii</taxon>
        <taxon>Teleostei</taxon>
        <taxon>Anguilliformes</taxon>
        <taxon>Anguillidae</taxon>
        <taxon>Anguilla</taxon>
    </lineage>
</organism>